<feature type="region of interest" description="Disordered" evidence="1">
    <location>
        <begin position="1"/>
        <end position="30"/>
    </location>
</feature>
<gene>
    <name evidence="2" type="ORF">HPB51_013353</name>
</gene>
<sequence>MAPHPPATLSDSSGQPTHCRYYSSTPTPTPASQYIQNYPAVVPNSLPPNLHYSRHPQQLVASQATERTQPEVVMNLKALRKPVLLAIAEELKLDVSDSPNRTNLIKRIVGTGTSDEGLSEYVESIQQRKEAEEAERIRIHEATIRALYEDIARMNRITRAQHRKRLLSCICAVCIEPERCSEVANMVQSEVTEKAAVCEVPPEKGTRLYQCDMQSDPSAERNEKQVVVREIAPRKVRDSPRIGELETILEPQQGNYFLDVEREDIEGSPKCSEHITLLELYSTASEGELLLKVFPTDSVGNASEGEKVHCEAVVGVQTGASSVEDRFEEKSNPNSMNRDCGLLATCLVQRRVNERPDGKNYPDIEQDATF</sequence>
<proteinExistence type="predicted"/>
<reference evidence="2" key="1">
    <citation type="journal article" date="2020" name="Cell">
        <title>Large-Scale Comparative Analyses of Tick Genomes Elucidate Their Genetic Diversity and Vector Capacities.</title>
        <authorList>
            <consortium name="Tick Genome and Microbiome Consortium (TIGMIC)"/>
            <person name="Jia N."/>
            <person name="Wang J."/>
            <person name="Shi W."/>
            <person name="Du L."/>
            <person name="Sun Y."/>
            <person name="Zhan W."/>
            <person name="Jiang J.F."/>
            <person name="Wang Q."/>
            <person name="Zhang B."/>
            <person name="Ji P."/>
            <person name="Bell-Sakyi L."/>
            <person name="Cui X.M."/>
            <person name="Yuan T.T."/>
            <person name="Jiang B.G."/>
            <person name="Yang W.F."/>
            <person name="Lam T.T."/>
            <person name="Chang Q.C."/>
            <person name="Ding S.J."/>
            <person name="Wang X.J."/>
            <person name="Zhu J.G."/>
            <person name="Ruan X.D."/>
            <person name="Zhao L."/>
            <person name="Wei J.T."/>
            <person name="Ye R.Z."/>
            <person name="Que T.C."/>
            <person name="Du C.H."/>
            <person name="Zhou Y.H."/>
            <person name="Cheng J.X."/>
            <person name="Dai P.F."/>
            <person name="Guo W.B."/>
            <person name="Han X.H."/>
            <person name="Huang E.J."/>
            <person name="Li L.F."/>
            <person name="Wei W."/>
            <person name="Gao Y.C."/>
            <person name="Liu J.Z."/>
            <person name="Shao H.Z."/>
            <person name="Wang X."/>
            <person name="Wang C.C."/>
            <person name="Yang T.C."/>
            <person name="Huo Q.B."/>
            <person name="Li W."/>
            <person name="Chen H.Y."/>
            <person name="Chen S.E."/>
            <person name="Zhou L.G."/>
            <person name="Ni X.B."/>
            <person name="Tian J.H."/>
            <person name="Sheng Y."/>
            <person name="Liu T."/>
            <person name="Pan Y.S."/>
            <person name="Xia L.Y."/>
            <person name="Li J."/>
            <person name="Zhao F."/>
            <person name="Cao W.C."/>
        </authorList>
    </citation>
    <scope>NUCLEOTIDE SEQUENCE</scope>
    <source>
        <strain evidence="2">Rmic-2018</strain>
    </source>
</reference>
<evidence type="ECO:0000256" key="1">
    <source>
        <dbReference type="SAM" id="MobiDB-lite"/>
    </source>
</evidence>
<reference evidence="2" key="2">
    <citation type="submission" date="2021-09" db="EMBL/GenBank/DDBJ databases">
        <authorList>
            <person name="Jia N."/>
            <person name="Wang J."/>
            <person name="Shi W."/>
            <person name="Du L."/>
            <person name="Sun Y."/>
            <person name="Zhan W."/>
            <person name="Jiang J."/>
            <person name="Wang Q."/>
            <person name="Zhang B."/>
            <person name="Ji P."/>
            <person name="Sakyi L.B."/>
            <person name="Cui X."/>
            <person name="Yuan T."/>
            <person name="Jiang B."/>
            <person name="Yang W."/>
            <person name="Lam T.T.-Y."/>
            <person name="Chang Q."/>
            <person name="Ding S."/>
            <person name="Wang X."/>
            <person name="Zhu J."/>
            <person name="Ruan X."/>
            <person name="Zhao L."/>
            <person name="Wei J."/>
            <person name="Que T."/>
            <person name="Du C."/>
            <person name="Cheng J."/>
            <person name="Dai P."/>
            <person name="Han X."/>
            <person name="Huang E."/>
            <person name="Gao Y."/>
            <person name="Liu J."/>
            <person name="Shao H."/>
            <person name="Ye R."/>
            <person name="Li L."/>
            <person name="Wei W."/>
            <person name="Wang X."/>
            <person name="Wang C."/>
            <person name="Huo Q."/>
            <person name="Li W."/>
            <person name="Guo W."/>
            <person name="Chen H."/>
            <person name="Chen S."/>
            <person name="Zhou L."/>
            <person name="Zhou L."/>
            <person name="Ni X."/>
            <person name="Tian J."/>
            <person name="Zhou Y."/>
            <person name="Sheng Y."/>
            <person name="Liu T."/>
            <person name="Pan Y."/>
            <person name="Xia L."/>
            <person name="Li J."/>
            <person name="Zhao F."/>
            <person name="Cao W."/>
        </authorList>
    </citation>
    <scope>NUCLEOTIDE SEQUENCE</scope>
    <source>
        <strain evidence="2">Rmic-2018</strain>
        <tissue evidence="2">Larvae</tissue>
    </source>
</reference>
<organism evidence="2 3">
    <name type="scientific">Rhipicephalus microplus</name>
    <name type="common">Cattle tick</name>
    <name type="synonym">Boophilus microplus</name>
    <dbReference type="NCBI Taxonomy" id="6941"/>
    <lineage>
        <taxon>Eukaryota</taxon>
        <taxon>Metazoa</taxon>
        <taxon>Ecdysozoa</taxon>
        <taxon>Arthropoda</taxon>
        <taxon>Chelicerata</taxon>
        <taxon>Arachnida</taxon>
        <taxon>Acari</taxon>
        <taxon>Parasitiformes</taxon>
        <taxon>Ixodida</taxon>
        <taxon>Ixodoidea</taxon>
        <taxon>Ixodidae</taxon>
        <taxon>Rhipicephalinae</taxon>
        <taxon>Rhipicephalus</taxon>
        <taxon>Boophilus</taxon>
    </lineage>
</organism>
<protein>
    <submittedName>
        <fullName evidence="2">Uncharacterized protein</fullName>
    </submittedName>
</protein>
<dbReference type="EMBL" id="JABSTU010000004">
    <property type="protein sequence ID" value="KAH8033494.1"/>
    <property type="molecule type" value="Genomic_DNA"/>
</dbReference>
<dbReference type="VEuPathDB" id="VectorBase:LOC119160839"/>
<keyword evidence="3" id="KW-1185">Reference proteome</keyword>
<name>A0A9J6EGI1_RHIMP</name>
<feature type="compositionally biased region" description="Polar residues" evidence="1">
    <location>
        <begin position="9"/>
        <end position="30"/>
    </location>
</feature>
<comment type="caution">
    <text evidence="2">The sequence shown here is derived from an EMBL/GenBank/DDBJ whole genome shotgun (WGS) entry which is preliminary data.</text>
</comment>
<evidence type="ECO:0000313" key="2">
    <source>
        <dbReference type="EMBL" id="KAH8033494.1"/>
    </source>
</evidence>
<accession>A0A9J6EGI1</accession>
<dbReference type="AlphaFoldDB" id="A0A9J6EGI1"/>
<evidence type="ECO:0000313" key="3">
    <source>
        <dbReference type="Proteomes" id="UP000821866"/>
    </source>
</evidence>
<dbReference type="Proteomes" id="UP000821866">
    <property type="component" value="Chromosome 2"/>
</dbReference>